<protein>
    <submittedName>
        <fullName evidence="3">Glycosyltransferase involved in cell wall biosynthesis</fullName>
    </submittedName>
</protein>
<organism evidence="3 4">
    <name type="scientific">Kaistia defluvii</name>
    <dbReference type="NCBI Taxonomy" id="410841"/>
    <lineage>
        <taxon>Bacteria</taxon>
        <taxon>Pseudomonadati</taxon>
        <taxon>Pseudomonadota</taxon>
        <taxon>Alphaproteobacteria</taxon>
        <taxon>Hyphomicrobiales</taxon>
        <taxon>Kaistiaceae</taxon>
        <taxon>Kaistia</taxon>
    </lineage>
</organism>
<evidence type="ECO:0000256" key="1">
    <source>
        <dbReference type="ARBA" id="ARBA00022679"/>
    </source>
</evidence>
<dbReference type="Proteomes" id="UP001549321">
    <property type="component" value="Unassembled WGS sequence"/>
</dbReference>
<comment type="caution">
    <text evidence="3">The sequence shown here is derived from an EMBL/GenBank/DDBJ whole genome shotgun (WGS) entry which is preliminary data.</text>
</comment>
<dbReference type="PANTHER" id="PTHR46401:SF2">
    <property type="entry name" value="GLYCOSYLTRANSFERASE WBBK-RELATED"/>
    <property type="match status" value="1"/>
</dbReference>
<dbReference type="InterPro" id="IPR001296">
    <property type="entry name" value="Glyco_trans_1"/>
</dbReference>
<gene>
    <name evidence="3" type="ORF">ABIE08_001832</name>
</gene>
<dbReference type="Pfam" id="PF00534">
    <property type="entry name" value="Glycos_transf_1"/>
    <property type="match status" value="1"/>
</dbReference>
<dbReference type="EMBL" id="JBEPSM010000001">
    <property type="protein sequence ID" value="MET4633919.1"/>
    <property type="molecule type" value="Genomic_DNA"/>
</dbReference>
<dbReference type="RefSeq" id="WP_354550449.1">
    <property type="nucleotide sequence ID" value="NZ_JBEPSM010000001.1"/>
</dbReference>
<sequence>MSKFYFDATQPLRWGPHPPVGIPRVESALIRQVLRRKDPNIAFYLVEGSGKARMLTSVELRYLEALVERRIPFIEGVGDAPFPQRVMTVYQVIRASGGSAGRELDRVAAGYLANRAGRSGLPFELAKLGIRIGKLVFAAGAKKGGASEDPLSDPQAQCFLSNIGLHSIAGHRSAEVRAKVTAILHDTIPLDMPDLVHKGHAKSFARDFKWMQAWCSQLVCVSEYSARTTRAGLEGERRPTVTVNPLGSFLREGLAGRKPEPVESLIGTNFVVYCSTIEIRKNHITLLRAWERLMPQLGDRMPKLVLCGRWGWMVEEVEQYLADHPELADKVTFLSGISDPQLAWLYQNARFGVFPSLAEGWGLGAAECLDFGLPVLISDAPALAEATQGLMPVIPARDLEGWIAAIERAATDDEWLATLRSAIAARYHPTSEADFAAGLLALMEQLPASDGAGAAFVPAPVVPLGGEVAADPAAI</sequence>
<keyword evidence="4" id="KW-1185">Reference proteome</keyword>
<evidence type="ECO:0000259" key="2">
    <source>
        <dbReference type="Pfam" id="PF00534"/>
    </source>
</evidence>
<reference evidence="3 4" key="1">
    <citation type="submission" date="2024-06" db="EMBL/GenBank/DDBJ databases">
        <title>Sorghum-associated microbial communities from plants grown in Nebraska, USA.</title>
        <authorList>
            <person name="Schachtman D."/>
        </authorList>
    </citation>
    <scope>NUCLEOTIDE SEQUENCE [LARGE SCALE GENOMIC DNA]</scope>
    <source>
        <strain evidence="3 4">3207</strain>
    </source>
</reference>
<name>A0ABV2QY19_9HYPH</name>
<accession>A0ABV2QY19</accession>
<dbReference type="SUPFAM" id="SSF53756">
    <property type="entry name" value="UDP-Glycosyltransferase/glycogen phosphorylase"/>
    <property type="match status" value="1"/>
</dbReference>
<proteinExistence type="predicted"/>
<evidence type="ECO:0000313" key="4">
    <source>
        <dbReference type="Proteomes" id="UP001549321"/>
    </source>
</evidence>
<dbReference type="Gene3D" id="3.40.50.2000">
    <property type="entry name" value="Glycogen Phosphorylase B"/>
    <property type="match status" value="1"/>
</dbReference>
<evidence type="ECO:0000313" key="3">
    <source>
        <dbReference type="EMBL" id="MET4633919.1"/>
    </source>
</evidence>
<feature type="domain" description="Glycosyl transferase family 1" evidence="2">
    <location>
        <begin position="268"/>
        <end position="409"/>
    </location>
</feature>
<dbReference type="PANTHER" id="PTHR46401">
    <property type="entry name" value="GLYCOSYLTRANSFERASE WBBK-RELATED"/>
    <property type="match status" value="1"/>
</dbReference>
<keyword evidence="1" id="KW-0808">Transferase</keyword>